<dbReference type="GO" id="GO:0016539">
    <property type="term" value="P:intein-mediated protein splicing"/>
    <property type="evidence" value="ECO:0007669"/>
    <property type="project" value="InterPro"/>
</dbReference>
<dbReference type="InterPro" id="IPR003587">
    <property type="entry name" value="Hint_dom_N"/>
</dbReference>
<dbReference type="Proteomes" id="UP000217895">
    <property type="component" value="Chromosome"/>
</dbReference>
<dbReference type="EMBL" id="AP018203">
    <property type="protein sequence ID" value="BAY55454.1"/>
    <property type="molecule type" value="Genomic_DNA"/>
</dbReference>
<name>A0A1Z4JFA6_LEPBY</name>
<evidence type="ECO:0000256" key="7">
    <source>
        <dbReference type="ARBA" id="ARBA00022813"/>
    </source>
</evidence>
<dbReference type="NCBIfam" id="TIGR01445">
    <property type="entry name" value="intein_Nterm"/>
    <property type="match status" value="1"/>
</dbReference>
<feature type="compositionally biased region" description="Low complexity" evidence="12">
    <location>
        <begin position="1103"/>
        <end position="1113"/>
    </location>
</feature>
<reference evidence="15 16" key="1">
    <citation type="submission" date="2017-06" db="EMBL/GenBank/DDBJ databases">
        <title>Genome sequencing of cyanobaciteial culture collection at National Institute for Environmental Studies (NIES).</title>
        <authorList>
            <person name="Hirose Y."/>
            <person name="Shimura Y."/>
            <person name="Fujisawa T."/>
            <person name="Nakamura Y."/>
            <person name="Kawachi M."/>
        </authorList>
    </citation>
    <scope>NUCLEOTIDE SEQUENCE [LARGE SCALE GENOMIC DNA]</scope>
    <source>
        <strain evidence="15 16">NIES-2135</strain>
    </source>
</reference>
<dbReference type="PRINTS" id="PR00379">
    <property type="entry name" value="INTEIN"/>
</dbReference>
<dbReference type="InterPro" id="IPR012763">
    <property type="entry name" value="DNA_pol_III_sug/sutau_N"/>
</dbReference>
<dbReference type="Pfam" id="PF22608">
    <property type="entry name" value="DNAX_ATPase_lid"/>
    <property type="match status" value="1"/>
</dbReference>
<dbReference type="Pfam" id="PF23007">
    <property type="entry name" value="DnaA_N-like_STI"/>
    <property type="match status" value="1"/>
</dbReference>
<dbReference type="InterPro" id="IPR008921">
    <property type="entry name" value="DNA_pol3_clamp-load_cplx_C"/>
</dbReference>
<dbReference type="PANTHER" id="PTHR11669">
    <property type="entry name" value="REPLICATION FACTOR C / DNA POLYMERASE III GAMMA-TAU SUBUNIT"/>
    <property type="match status" value="1"/>
</dbReference>
<keyword evidence="2" id="KW-0808">Transferase</keyword>
<dbReference type="InterPro" id="IPR006141">
    <property type="entry name" value="Intein_N"/>
</dbReference>
<dbReference type="PROSITE" id="PS50818">
    <property type="entry name" value="INTEIN_C_TER"/>
    <property type="match status" value="1"/>
</dbReference>
<dbReference type="NCBIfam" id="TIGR02397">
    <property type="entry name" value="dnaX_nterm"/>
    <property type="match status" value="2"/>
</dbReference>
<dbReference type="Pfam" id="PF12169">
    <property type="entry name" value="DNA_pol3_gamma3"/>
    <property type="match status" value="1"/>
</dbReference>
<dbReference type="InterPro" id="IPR036844">
    <property type="entry name" value="Hint_dom_sf"/>
</dbReference>
<dbReference type="FunFam" id="3.40.50.300:FF:000014">
    <property type="entry name" value="DNA polymerase III subunit gamma/tau"/>
    <property type="match status" value="1"/>
</dbReference>
<feature type="region of interest" description="Disordered" evidence="12">
    <location>
        <begin position="1103"/>
        <end position="1128"/>
    </location>
</feature>
<feature type="domain" description="Hint" evidence="13">
    <location>
        <begin position="602"/>
        <end position="647"/>
    </location>
</feature>
<evidence type="ECO:0000256" key="9">
    <source>
        <dbReference type="ARBA" id="ARBA00022840"/>
    </source>
</evidence>
<dbReference type="GO" id="GO:0003887">
    <property type="term" value="F:DNA-directed DNA polymerase activity"/>
    <property type="evidence" value="ECO:0007669"/>
    <property type="project" value="InterPro"/>
</dbReference>
<dbReference type="SUPFAM" id="SSF51294">
    <property type="entry name" value="Hedgehog/intein (Hint) domain"/>
    <property type="match status" value="1"/>
</dbReference>
<dbReference type="SUPFAM" id="SSF52540">
    <property type="entry name" value="P-loop containing nucleoside triphosphate hydrolases"/>
    <property type="match status" value="2"/>
</dbReference>
<dbReference type="GO" id="GO:0009360">
    <property type="term" value="C:DNA polymerase III complex"/>
    <property type="evidence" value="ECO:0007669"/>
    <property type="project" value="InterPro"/>
</dbReference>
<dbReference type="InterPro" id="IPR050238">
    <property type="entry name" value="DNA_Rep/Repair_Clamp_Loader"/>
</dbReference>
<proteinExistence type="inferred from homology"/>
<comment type="similarity">
    <text evidence="1">Belongs to the DnaX/STICHEL family.</text>
</comment>
<dbReference type="PROSITE" id="PS50817">
    <property type="entry name" value="INTEIN_N_TER"/>
    <property type="match status" value="1"/>
</dbReference>
<dbReference type="NCBIfam" id="TIGR01443">
    <property type="entry name" value="intein_Cterm"/>
    <property type="match status" value="1"/>
</dbReference>
<dbReference type="InterPro" id="IPR006142">
    <property type="entry name" value="INTEIN"/>
</dbReference>
<keyword evidence="3" id="KW-0548">Nucleotidyltransferase</keyword>
<dbReference type="InterPro" id="IPR022754">
    <property type="entry name" value="DNA_pol_III_gamma-3"/>
</dbReference>
<evidence type="ECO:0000256" key="6">
    <source>
        <dbReference type="ARBA" id="ARBA00022741"/>
    </source>
</evidence>
<dbReference type="SMART" id="SM00306">
    <property type="entry name" value="HintN"/>
    <property type="match status" value="1"/>
</dbReference>
<evidence type="ECO:0000256" key="10">
    <source>
        <dbReference type="ARBA" id="ARBA00023000"/>
    </source>
</evidence>
<evidence type="ECO:0000256" key="1">
    <source>
        <dbReference type="ARBA" id="ARBA00006360"/>
    </source>
</evidence>
<evidence type="ECO:0000256" key="8">
    <source>
        <dbReference type="ARBA" id="ARBA00022833"/>
    </source>
</evidence>
<dbReference type="FunFam" id="1.10.8.60:FF:000013">
    <property type="entry name" value="DNA polymerase III subunit gamma/tau"/>
    <property type="match status" value="1"/>
</dbReference>
<dbReference type="FunFam" id="3.40.50.300:FF:004780">
    <property type="entry name" value="DNA polymerase III subunit"/>
    <property type="match status" value="1"/>
</dbReference>
<keyword evidence="5" id="KW-0479">Metal-binding</keyword>
<keyword evidence="8" id="KW-0862">Zinc</keyword>
<evidence type="ECO:0000256" key="2">
    <source>
        <dbReference type="ARBA" id="ARBA00022679"/>
    </source>
</evidence>
<dbReference type="GO" id="GO:0005524">
    <property type="term" value="F:ATP binding"/>
    <property type="evidence" value="ECO:0007669"/>
    <property type="project" value="UniProtKB-KW"/>
</dbReference>
<dbReference type="GO" id="GO:0006261">
    <property type="term" value="P:DNA-templated DNA replication"/>
    <property type="evidence" value="ECO:0007669"/>
    <property type="project" value="TreeGrafter"/>
</dbReference>
<dbReference type="AlphaFoldDB" id="A0A1Z4JFA6"/>
<dbReference type="PANTHER" id="PTHR11669:SF0">
    <property type="entry name" value="PROTEIN STICHEL-LIKE 2"/>
    <property type="match status" value="1"/>
</dbReference>
<dbReference type="Gene3D" id="1.20.272.10">
    <property type="match status" value="1"/>
</dbReference>
<keyword evidence="4" id="KW-0235">DNA replication</keyword>
<dbReference type="InterPro" id="IPR027417">
    <property type="entry name" value="P-loop_NTPase"/>
</dbReference>
<dbReference type="CDD" id="cd00081">
    <property type="entry name" value="Hint"/>
    <property type="match status" value="2"/>
</dbReference>
<dbReference type="GO" id="GO:0003677">
    <property type="term" value="F:DNA binding"/>
    <property type="evidence" value="ECO:0007669"/>
    <property type="project" value="InterPro"/>
</dbReference>
<feature type="compositionally biased region" description="Acidic residues" evidence="12">
    <location>
        <begin position="1114"/>
        <end position="1128"/>
    </location>
</feature>
<feature type="region of interest" description="Disordered" evidence="12">
    <location>
        <begin position="1018"/>
        <end position="1071"/>
    </location>
</feature>
<dbReference type="Gene3D" id="1.10.8.60">
    <property type="match status" value="1"/>
</dbReference>
<evidence type="ECO:0000313" key="16">
    <source>
        <dbReference type="Proteomes" id="UP000217895"/>
    </source>
</evidence>
<dbReference type="InterPro" id="IPR045085">
    <property type="entry name" value="HLD_clamp_pol_III_gamma_tau"/>
</dbReference>
<keyword evidence="7" id="KW-0068">Autocatalytic cleavage</keyword>
<sequence>MTYIPLHHKYRPQTFSQLVGQEAIATTLSNALLQNRIAPAYLFTGARGTGKTSSARIFAKSLNCIAANAPTDNPCGVCQTCQEITRGNALDVIEIDAASNTGVDNIRELIERAQFAPVQCRYKVYVIDECLTGDTLVKTDQGLTRIDDPTLVGKQVLSYNDKTGTWEYKKVLNWFDQGSRQVFVIKTKSSTIKCTGNHLIRTTQGWISASNLKPGMQILSPQNEQKQLHSQKSTHSDLSVPAAVVSFSSSQPAFSKTLPVSLLTKNIGNSTPTNGIIDSSPHPIKPSWNSWSQCALYAPADVANAWTFQRSQNISALPISKSTGKNTRLNRIIELFNPFLSGLLSWKLHDLSVPADVANSWTFQPTFSPAPIQLTPRLFKSIGRSILTDKGTESGTPAPKAIWKHLRHWMQNAWDLFMELYWEIVQLLTPTPIVAFPGLPSSIQSNKKNGWNTKHSDWHNCTLQPGLLPIWDIPAERQHSTAVQLAILNFEKCVQWLSLNLQERKQLHKTGSIKLLQKDWLGGTWMMDRLVLPVPTARRLDSTRKDSRSKKTNSWLHGSTIGDMLQSFTMPAKPKNATHTFTWVQEPLVNGSLTSKLSQSQQWHTSLEPIESIELGELEPVYDIEVEDNHNFVANGLLVHNCHMLTSASFNALLKTLEEPPEQVVFVLATTDPQRVLPTIISRCQRFDFRRIPLDSMVKHLKTIAQKEQIAIAEDAIYLISQISQGGLRDAESLLDQLSLLSGDITVERVWDLVGAVPERDLMALIAAIAQNQPETVLDTTRRLMDRGREPLIVLQNLAGFYRDLLIAKTAPSRGDLVAMTAPTWAQLCEFAKSMSIATILAGQQRLKESEVQLRNSTQPRLWLEVTLMGLLSASTSTVPSQPITPSIKASVSKPIANPSISKPIAEPIAEPIEPVQPVVEPEPEPVQAVQPREPESADGDLDRLWQTIISKVQPFGTQALFKQHGTLLSYNGDAIQIGIPEKLLPMAQSRSKSILAALTKTFEKEIKLSLVIAPTLDTPTAPLPESKVEEPPKPTVSKPTSPSPAPPQPIVEAPIEEPPQDVPLSRADWDEDEVTRAARILAEAFNGELIDAEEPEIEILETAEQSLAADAAPLEEVEEEDDDDTPF</sequence>
<accession>A0A1Z4JFA6</accession>
<dbReference type="InterPro" id="IPR030934">
    <property type="entry name" value="Intein_C"/>
</dbReference>
<keyword evidence="16" id="KW-1185">Reference proteome</keyword>
<dbReference type="Gene3D" id="2.170.16.10">
    <property type="entry name" value="Hedgehog/Intein (Hint) domain"/>
    <property type="match status" value="2"/>
</dbReference>
<evidence type="ECO:0000256" key="5">
    <source>
        <dbReference type="ARBA" id="ARBA00022723"/>
    </source>
</evidence>
<evidence type="ECO:0000256" key="3">
    <source>
        <dbReference type="ARBA" id="ARBA00022695"/>
    </source>
</evidence>
<dbReference type="Gene3D" id="3.40.50.300">
    <property type="entry name" value="P-loop containing nucleotide triphosphate hydrolases"/>
    <property type="match status" value="2"/>
</dbReference>
<feature type="domain" description="Hint" evidence="14">
    <location>
        <begin position="128"/>
        <end position="222"/>
    </location>
</feature>
<keyword evidence="10" id="KW-0651">Protein splicing</keyword>
<evidence type="ECO:0000313" key="15">
    <source>
        <dbReference type="EMBL" id="BAY55454.1"/>
    </source>
</evidence>
<dbReference type="SMART" id="SM00305">
    <property type="entry name" value="HintC"/>
    <property type="match status" value="1"/>
</dbReference>
<dbReference type="InterPro" id="IPR003586">
    <property type="entry name" value="Hint_dom_C"/>
</dbReference>
<organism evidence="15 16">
    <name type="scientific">Leptolyngbya boryana NIES-2135</name>
    <dbReference type="NCBI Taxonomy" id="1973484"/>
    <lineage>
        <taxon>Bacteria</taxon>
        <taxon>Bacillati</taxon>
        <taxon>Cyanobacteriota</taxon>
        <taxon>Cyanophyceae</taxon>
        <taxon>Leptolyngbyales</taxon>
        <taxon>Leptolyngbyaceae</taxon>
        <taxon>Leptolyngbya group</taxon>
        <taxon>Leptolyngbya</taxon>
    </lineage>
</organism>
<keyword evidence="9" id="KW-0067">ATP-binding</keyword>
<keyword evidence="11" id="KW-0175">Coiled coil</keyword>
<evidence type="ECO:0000259" key="13">
    <source>
        <dbReference type="SMART" id="SM00305"/>
    </source>
</evidence>
<gene>
    <name evidence="15" type="ORF">NIES2135_22770</name>
</gene>
<dbReference type="GO" id="GO:0046872">
    <property type="term" value="F:metal ion binding"/>
    <property type="evidence" value="ECO:0007669"/>
    <property type="project" value="UniProtKB-KW"/>
</dbReference>
<evidence type="ECO:0000256" key="11">
    <source>
        <dbReference type="ARBA" id="ARBA00023054"/>
    </source>
</evidence>
<evidence type="ECO:0000256" key="4">
    <source>
        <dbReference type="ARBA" id="ARBA00022705"/>
    </source>
</evidence>
<keyword evidence="6" id="KW-0547">Nucleotide-binding</keyword>
<protein>
    <submittedName>
        <fullName evidence="15">DNA polymerase III subunit gamma/tau</fullName>
    </submittedName>
</protein>
<evidence type="ECO:0000259" key="14">
    <source>
        <dbReference type="SMART" id="SM00306"/>
    </source>
</evidence>
<evidence type="ECO:0000256" key="12">
    <source>
        <dbReference type="SAM" id="MobiDB-lite"/>
    </source>
</evidence>
<dbReference type="Pfam" id="PF13177">
    <property type="entry name" value="DNA_pol3_delta2"/>
    <property type="match status" value="2"/>
</dbReference>
<dbReference type="SUPFAM" id="SSF48019">
    <property type="entry name" value="post-AAA+ oligomerization domain-like"/>
    <property type="match status" value="1"/>
</dbReference>
<dbReference type="InterPro" id="IPR054506">
    <property type="entry name" value="DnaA_N-like_STI"/>
</dbReference>